<evidence type="ECO:0000256" key="1">
    <source>
        <dbReference type="ARBA" id="ARBA00001974"/>
    </source>
</evidence>
<dbReference type="Gene3D" id="3.50.50.60">
    <property type="entry name" value="FAD/NAD(P)-binding domain"/>
    <property type="match status" value="1"/>
</dbReference>
<reference evidence="9 10" key="2">
    <citation type="journal article" date="2024" name="Int. J. Syst. Evol. Microbiol.">
        <title>Promethearchaeum syntrophicum gen. nov., sp. nov., an anaerobic, obligately syntrophic archaeon, the first isolate of the lineage 'Asgard' archaea, and proposal of the new archaeal phylum Promethearchaeota phyl. nov. and kingdom Promethearchaeati regn. nov.</title>
        <authorList>
            <person name="Imachi H."/>
            <person name="Nobu M.K."/>
            <person name="Kato S."/>
            <person name="Takaki Y."/>
            <person name="Miyazaki M."/>
            <person name="Miyata M."/>
            <person name="Ogawara M."/>
            <person name="Saito Y."/>
            <person name="Sakai S."/>
            <person name="Tahara Y.O."/>
            <person name="Takano Y."/>
            <person name="Tasumi E."/>
            <person name="Uematsu K."/>
            <person name="Yoshimura T."/>
            <person name="Itoh T."/>
            <person name="Ohkuma M."/>
            <person name="Takai K."/>
        </authorList>
    </citation>
    <scope>NUCLEOTIDE SEQUENCE [LARGE SCALE GENOMIC DNA]</scope>
    <source>
        <strain evidence="9 10">MK-D1</strain>
    </source>
</reference>
<dbReference type="Proteomes" id="UP000321408">
    <property type="component" value="Chromosome"/>
</dbReference>
<feature type="domain" description="FAD dependent oxidoreductase" evidence="7">
    <location>
        <begin position="29"/>
        <end position="396"/>
    </location>
</feature>
<evidence type="ECO:0000259" key="8">
    <source>
        <dbReference type="Pfam" id="PF16901"/>
    </source>
</evidence>
<dbReference type="Gene3D" id="3.30.9.10">
    <property type="entry name" value="D-Amino Acid Oxidase, subunit A, domain 2"/>
    <property type="match status" value="1"/>
</dbReference>
<gene>
    <name evidence="9" type="ORF">DSAG12_02954</name>
</gene>
<dbReference type="InterPro" id="IPR006076">
    <property type="entry name" value="FAD-dep_OxRdtase"/>
</dbReference>
<evidence type="ECO:0000256" key="3">
    <source>
        <dbReference type="ARBA" id="ARBA00022630"/>
    </source>
</evidence>
<dbReference type="InterPro" id="IPR038299">
    <property type="entry name" value="DAO_C_sf"/>
</dbReference>
<evidence type="ECO:0000256" key="6">
    <source>
        <dbReference type="ARBA" id="ARBA00023002"/>
    </source>
</evidence>
<keyword evidence="10" id="KW-1185">Reference proteome</keyword>
<dbReference type="InterPro" id="IPR036188">
    <property type="entry name" value="FAD/NAD-bd_sf"/>
</dbReference>
<dbReference type="SUPFAM" id="SSF51905">
    <property type="entry name" value="FAD/NAD(P)-binding domain"/>
    <property type="match status" value="1"/>
</dbReference>
<keyword evidence="4" id="KW-0319">Glycerol metabolism</keyword>
<organism evidence="9 10">
    <name type="scientific">Promethearchaeum syntrophicum</name>
    <dbReference type="NCBI Taxonomy" id="2594042"/>
    <lineage>
        <taxon>Archaea</taxon>
        <taxon>Promethearchaeati</taxon>
        <taxon>Promethearchaeota</taxon>
        <taxon>Promethearchaeia</taxon>
        <taxon>Promethearchaeales</taxon>
        <taxon>Promethearchaeaceae</taxon>
        <taxon>Promethearchaeum</taxon>
    </lineage>
</organism>
<evidence type="ECO:0000313" key="9">
    <source>
        <dbReference type="EMBL" id="QEE17122.1"/>
    </source>
</evidence>
<evidence type="ECO:0000313" key="10">
    <source>
        <dbReference type="Proteomes" id="UP000321408"/>
    </source>
</evidence>
<accession>A0A5B9DDC3</accession>
<dbReference type="Gene3D" id="1.10.8.870">
    <property type="entry name" value="Alpha-glycerophosphate oxidase, cap domain"/>
    <property type="match status" value="1"/>
</dbReference>
<keyword evidence="6" id="KW-0560">Oxidoreductase</keyword>
<sequence length="571" mass="65648">MISNIVEINWSALDRNKDIKRLEEEEFELVIIGGGVTGAGIAREAALRGIKTALIDKNDFAFGTSSRSSKMAHGGFRYLAQNEFKIVRESTTERNWLRNHFSHNVRPLITNIGGFTDRKISPTEVKLGLGIYDFLSDFGSKFKQFKKHKILTREEVLKEEPNFNPSSLVNLGQYYDTNVDDSRLTLETIKESKVIGDVVAVNYVKAEDFILNEAGKITKLKAVDVETGKKLEINGDQFINATGIWTDSLLQNYHRKVIRPTKGVHIVVPGHRVGNNHAFGLFRMEDRRSIFVLTRNEFTLIGTTDTDYILGKNGQPNEDFDYPYCTKEDSDYLIKTVNQYFPNANLTEKDIISTYAGIRPLVMEEGKSESEISRKEVIIDTENGLTSICGGKLTAFRLMAENTLYHIIKKKDGFSKDGKTREFPKKELKQGYSKQEYLIDLKRKEWDQFILDNKPHLDADITNILYQQYGRGAIEIVKDVIANPQRGKRFLQDVQFIPAEIYYILSHEFAPHLIDILTRRTEISFKVHYKKQPEIAEKIANIMAEVYSWDENTKKREVKQYLDHIGRTIWF</sequence>
<dbReference type="GO" id="GO:0004368">
    <property type="term" value="F:glycerol-3-phosphate dehydrogenase (quinone) activity"/>
    <property type="evidence" value="ECO:0007669"/>
    <property type="project" value="InterPro"/>
</dbReference>
<dbReference type="Pfam" id="PF01266">
    <property type="entry name" value="DAO"/>
    <property type="match status" value="1"/>
</dbReference>
<comment type="cofactor">
    <cofactor evidence="1">
        <name>FAD</name>
        <dbReference type="ChEBI" id="CHEBI:57692"/>
    </cofactor>
</comment>
<dbReference type="PANTHER" id="PTHR11985:SF35">
    <property type="entry name" value="ANAEROBIC GLYCEROL-3-PHOSPHATE DEHYDROGENASE SUBUNIT A"/>
    <property type="match status" value="1"/>
</dbReference>
<dbReference type="KEGG" id="psyt:DSAG12_02954"/>
<evidence type="ECO:0000256" key="5">
    <source>
        <dbReference type="ARBA" id="ARBA00022827"/>
    </source>
</evidence>
<dbReference type="InterPro" id="IPR000447">
    <property type="entry name" value="G3P_DH_FAD-dep"/>
</dbReference>
<comment type="similarity">
    <text evidence="2">Belongs to the FAD-dependent glycerol-3-phosphate dehydrogenase family.</text>
</comment>
<reference evidence="9 10" key="1">
    <citation type="journal article" date="2020" name="Nature">
        <title>Isolation of an archaeon at the prokaryote-eukaryote interface.</title>
        <authorList>
            <person name="Imachi H."/>
            <person name="Nobu M.K."/>
            <person name="Nakahara N."/>
            <person name="Morono Y."/>
            <person name="Ogawara M."/>
            <person name="Takaki Y."/>
            <person name="Takano Y."/>
            <person name="Uematsu K."/>
            <person name="Ikuta T."/>
            <person name="Ito M."/>
            <person name="Matsui Y."/>
            <person name="Miyazaki M."/>
            <person name="Murata K."/>
            <person name="Saito Y."/>
            <person name="Sakai S."/>
            <person name="Song C."/>
            <person name="Tasumi E."/>
            <person name="Yamanaka Y."/>
            <person name="Yamaguchi T."/>
            <person name="Kamagata Y."/>
            <person name="Tamaki H."/>
            <person name="Takai K."/>
        </authorList>
    </citation>
    <scope>NUCLEOTIDE SEQUENCE [LARGE SCALE GENOMIC DNA]</scope>
    <source>
        <strain evidence="9 10">MK-D1</strain>
    </source>
</reference>
<dbReference type="AlphaFoldDB" id="A0A5B9DDC3"/>
<dbReference type="OrthoDB" id="36306at2157"/>
<evidence type="ECO:0000259" key="7">
    <source>
        <dbReference type="Pfam" id="PF01266"/>
    </source>
</evidence>
<dbReference type="EMBL" id="CP042905">
    <property type="protein sequence ID" value="QEE17122.1"/>
    <property type="molecule type" value="Genomic_DNA"/>
</dbReference>
<dbReference type="GO" id="GO:0046168">
    <property type="term" value="P:glycerol-3-phosphate catabolic process"/>
    <property type="evidence" value="ECO:0007669"/>
    <property type="project" value="TreeGrafter"/>
</dbReference>
<dbReference type="PRINTS" id="PR01001">
    <property type="entry name" value="FADG3PDH"/>
</dbReference>
<dbReference type="RefSeq" id="WP_147664039.1">
    <property type="nucleotide sequence ID" value="NZ_CP042905.2"/>
</dbReference>
<dbReference type="PANTHER" id="PTHR11985">
    <property type="entry name" value="GLYCEROL-3-PHOSPHATE DEHYDROGENASE"/>
    <property type="match status" value="1"/>
</dbReference>
<protein>
    <submittedName>
        <fullName evidence="9">FAD-dependent oxidoreductase</fullName>
    </submittedName>
</protein>
<dbReference type="GeneID" id="41330932"/>
<proteinExistence type="inferred from homology"/>
<evidence type="ECO:0000256" key="4">
    <source>
        <dbReference type="ARBA" id="ARBA00022798"/>
    </source>
</evidence>
<dbReference type="GO" id="GO:0006071">
    <property type="term" value="P:glycerol metabolic process"/>
    <property type="evidence" value="ECO:0007669"/>
    <property type="project" value="UniProtKB-KW"/>
</dbReference>
<feature type="domain" description="Alpha-glycerophosphate oxidase C-terminal" evidence="8">
    <location>
        <begin position="453"/>
        <end position="553"/>
    </location>
</feature>
<dbReference type="InterPro" id="IPR031656">
    <property type="entry name" value="DAO_C"/>
</dbReference>
<dbReference type="Pfam" id="PF16901">
    <property type="entry name" value="DAO_C"/>
    <property type="match status" value="1"/>
</dbReference>
<evidence type="ECO:0000256" key="2">
    <source>
        <dbReference type="ARBA" id="ARBA00007330"/>
    </source>
</evidence>
<keyword evidence="5" id="KW-0274">FAD</keyword>
<keyword evidence="3" id="KW-0285">Flavoprotein</keyword>
<name>A0A5B9DDC3_9ARCH</name>